<feature type="compositionally biased region" description="Polar residues" evidence="7">
    <location>
        <begin position="1273"/>
        <end position="1298"/>
    </location>
</feature>
<dbReference type="Pfam" id="PF04997">
    <property type="entry name" value="RNA_pol_Rpb1_1"/>
    <property type="match status" value="1"/>
</dbReference>
<dbReference type="GO" id="GO:0000428">
    <property type="term" value="C:DNA-directed RNA polymerase complex"/>
    <property type="evidence" value="ECO:0007669"/>
    <property type="project" value="UniProtKB-KW"/>
</dbReference>
<comment type="similarity">
    <text evidence="6">Belongs to the RNA polymerase beta' chain family.</text>
</comment>
<keyword evidence="1 6" id="KW-0240">DNA-directed RNA polymerase</keyword>
<feature type="compositionally biased region" description="Polar residues" evidence="7">
    <location>
        <begin position="1356"/>
        <end position="1368"/>
    </location>
</feature>
<dbReference type="Gene3D" id="3.10.450.40">
    <property type="match status" value="1"/>
</dbReference>
<comment type="catalytic activity">
    <reaction evidence="6">
        <text>RNA(n) + a ribonucleoside 5'-triphosphate = RNA(n+1) + diphosphate</text>
        <dbReference type="Rhea" id="RHEA:21248"/>
        <dbReference type="Rhea" id="RHEA-COMP:14527"/>
        <dbReference type="Rhea" id="RHEA-COMP:17342"/>
        <dbReference type="ChEBI" id="CHEBI:33019"/>
        <dbReference type="ChEBI" id="CHEBI:61557"/>
        <dbReference type="ChEBI" id="CHEBI:140395"/>
        <dbReference type="EC" id="2.7.7.6"/>
    </reaction>
</comment>
<comment type="function">
    <text evidence="6">DNA-dependent RNA polymerase catalyzes the transcription of DNA into RNA using the four ribonucleoside triphosphates as substrates.</text>
</comment>
<feature type="compositionally biased region" description="Polar residues" evidence="7">
    <location>
        <begin position="1470"/>
        <end position="1598"/>
    </location>
</feature>
<evidence type="ECO:0000256" key="1">
    <source>
        <dbReference type="ARBA" id="ARBA00022478"/>
    </source>
</evidence>
<dbReference type="Pfam" id="PF00623">
    <property type="entry name" value="RNA_pol_Rpb1_2"/>
    <property type="match status" value="1"/>
</dbReference>
<evidence type="ECO:0000313" key="9">
    <source>
        <dbReference type="EMBL" id="GAU37620.1"/>
    </source>
</evidence>
<dbReference type="InterPro" id="IPR007080">
    <property type="entry name" value="RNA_pol_Rpb1_1"/>
</dbReference>
<dbReference type="InterPro" id="IPR007081">
    <property type="entry name" value="RNA_pol_Rpb1_5"/>
</dbReference>
<protein>
    <recommendedName>
        <fullName evidence="6">DNA-directed RNA polymerase subunit</fullName>
        <ecNumber evidence="6">2.7.7.6</ecNumber>
    </recommendedName>
</protein>
<dbReference type="OrthoDB" id="1926397at2759"/>
<dbReference type="GO" id="GO:0003677">
    <property type="term" value="F:DNA binding"/>
    <property type="evidence" value="ECO:0007669"/>
    <property type="project" value="InterPro"/>
</dbReference>
<sequence length="1833" mass="203085">MCLCVVWFEQTVPHNFASALMYDPSVFWVMIHPFKNGGTTYSSRGCRFTRVVMEDNPTSSLLEGKVIGIRFSMATRQEISTASISDSQISHASQLGNPFLGLPLEFGRCESCGTSEAGKCEGHFGYIELPVPIYHPSHVTELKRILSLVCLSCLKLKKTKAPSSSSGLAQRLLSPCCEDVNASQVSIREVRTADGACYLALKVPKTKMHDGFWSFLEKYGYRYGGDHTRALLPCEAMEIIKRIPPETKKKLAAKGYFPQDGYVLKYLPVPPNCLSVPVVSDGVSIMSSDPAMTILRKLLRKVEVIRSSRSGEPNFESHQVEANDLQSVVDQYLQIRGTSKAARDIETHYGVNKELNDSSTKAWLEKMRTLFIRKGSGFSSRNVITGDGYKKINEVGIPLEVAQRITFEERVSSHNIHYLQKLVDENLCLTYKEGLSTYSLREGSKGHTYLKIATANQMAMFLSLPLPMPALLKATSGDSFWTSIQILQCALPFSFDCTGVRYLIRQREILEFDFTKDVLPSVINEIAASIFFGKGPKEALNFFDVIQPFLMENIFAHGFSVGLQDFSISRAVKRVINRNPYEELVHSIATREIIDRSSRGLSEPGTLFKNLMAILRDVVICYDGTVRNVCSNSIIQFEYGIQSGDAAHHLFPAGEPVGVLAATSMSNPAYKAVLDASPSSNSSWGFMKEILLCKVNFRNEPNDRRVILYLNDCDCGRNYCRERAAYLVKNQLTKVSLKDAAVDFIVEYQQQRRRNDGTEDAGLVGHIHLNEVMLENHKINMTEVYQKCQEKLDSFSRKKKLYTVLRRTELSFSESCYSPNYAAPCITFVWPDGDDLDQTTKVLADIICPVLLEAIIQGDPRISSASIIWVNPGTNTWVRNPSKSSNGELALDVILEKEAVKQSGDAWRIVLDSCLPVLHLIDTRRSIPYAIKQIQELLGISCTFDQAIQRLAASVRMVAKGVLREHLILLASSMTCGGNLVGFNTGGYKTLARQLNIQVPFTDATLFTPRKCFERAAEKHHADSLSSIVASCSWGKHVAVGTGSRFDIVWDPKEINTNEIEGMNVYNFLHMVKGLANGEEENNACLGEDIDDLLDEENVDWDMSPQHTSGFDAVFDETFELLNGPTSNGWDSNKDQIDQTKTNSNDWSGWGQKKSEIQDSSKSSGWGAATNQNSESSWGKKGGEDGAVQNTQWESGIQEDSSKSSAWGAATNQNNDKSWGKTKPVAQDAVQTTQWESGIQENSSKSSAWGAATNKSNDHIQEDSSKSGAWGAATNQNSDQSDGPQKATWVSGSSQKSSAWGAATNKSNDHIQEDSSKSGAWGAATNQNSDQSDGPQKWRSEVAQKDSSKSGAWEANTIQNSGQSSWGKNKTAVVDAGEEMAHKESGSITKWKADGIQENLSNSGGWKAWGNSKPDVRQGESIKVQDSWNSQKSKAGADVTEEDSAKSSAWGKSKSPENPNSSWGKPKSPENPNSSWGKPKSPENQPLDNKNESNSSWGKPKSQENQPWDSKTEPNSSSSWGKPKSQENQPWDSKTEPNSSSWGKPKSQENQPWDSKTEPNSSSWGKPKSQENQPWTKNDSNQSASSRGWDSHVASANSDGDRSFQWGKQGRDSFKKNQFEGSQGRGSNAGDWRNQNRPTRAPGQRFELYSSEEQDVLKHIEPIVQSIRKIMQQEGYNDGDPLAADDQKYVLENVFEHHPDKETKMGAGIDHVMVSRHSNFQDSRCLYVVLKDGKKEDFSYRKCLENLVRKTFPETAESFCGKYFRKPQPRVKRDQTPNPAGGEQTANPNPAGEQTATPNPAGEQTTTPAGDQTSTPNPAEDQNTTPMVMETNE</sequence>
<dbReference type="PANTHER" id="PTHR19376:SF51">
    <property type="entry name" value="DNA-DIRECTED RNA POLYMERASE V SUBUNIT 1"/>
    <property type="match status" value="1"/>
</dbReference>
<feature type="region of interest" description="Disordered" evidence="7">
    <location>
        <begin position="1766"/>
        <end position="1833"/>
    </location>
</feature>
<feature type="compositionally biased region" description="Polar residues" evidence="7">
    <location>
        <begin position="1324"/>
        <end position="1334"/>
    </location>
</feature>
<keyword evidence="5 6" id="KW-0804">Transcription</keyword>
<feature type="compositionally biased region" description="Polar residues" evidence="7">
    <location>
        <begin position="1424"/>
        <end position="1433"/>
    </location>
</feature>
<accession>A0A2Z6NM49</accession>
<dbReference type="PANTHER" id="PTHR19376">
    <property type="entry name" value="DNA-DIRECTED RNA POLYMERASE"/>
    <property type="match status" value="1"/>
</dbReference>
<evidence type="ECO:0000256" key="7">
    <source>
        <dbReference type="SAM" id="MobiDB-lite"/>
    </source>
</evidence>
<feature type="domain" description="RNA polymerase N-terminal" evidence="8">
    <location>
        <begin position="260"/>
        <end position="1719"/>
    </location>
</feature>
<feature type="compositionally biased region" description="Polar residues" evidence="7">
    <location>
        <begin position="1188"/>
        <end position="1217"/>
    </location>
</feature>
<evidence type="ECO:0000256" key="2">
    <source>
        <dbReference type="ARBA" id="ARBA00022679"/>
    </source>
</evidence>
<evidence type="ECO:0000259" key="8">
    <source>
        <dbReference type="SMART" id="SM00663"/>
    </source>
</evidence>
<feature type="compositionally biased region" description="Basic and acidic residues" evidence="7">
    <location>
        <begin position="1379"/>
        <end position="1395"/>
    </location>
</feature>
<keyword evidence="2 6" id="KW-0808">Transferase</keyword>
<evidence type="ECO:0000256" key="5">
    <source>
        <dbReference type="ARBA" id="ARBA00023163"/>
    </source>
</evidence>
<name>A0A2Z6NM49_TRISU</name>
<dbReference type="SUPFAM" id="SSF64484">
    <property type="entry name" value="beta and beta-prime subunits of DNA dependent RNA-polymerase"/>
    <property type="match status" value="1"/>
</dbReference>
<proteinExistence type="inferred from homology"/>
<gene>
    <name evidence="9" type="ORF">TSUD_365420</name>
</gene>
<evidence type="ECO:0000256" key="3">
    <source>
        <dbReference type="ARBA" id="ARBA00022695"/>
    </source>
</evidence>
<dbReference type="GO" id="GO:0003899">
    <property type="term" value="F:DNA-directed RNA polymerase activity"/>
    <property type="evidence" value="ECO:0007669"/>
    <property type="project" value="UniProtKB-EC"/>
</dbReference>
<dbReference type="InterPro" id="IPR044893">
    <property type="entry name" value="RNA_pol_Rpb1_clamp_domain"/>
</dbReference>
<evidence type="ECO:0000313" key="10">
    <source>
        <dbReference type="Proteomes" id="UP000242715"/>
    </source>
</evidence>
<dbReference type="GO" id="GO:0006351">
    <property type="term" value="P:DNA-templated transcription"/>
    <property type="evidence" value="ECO:0007669"/>
    <property type="project" value="InterPro"/>
</dbReference>
<keyword evidence="10" id="KW-1185">Reference proteome</keyword>
<dbReference type="Proteomes" id="UP000242715">
    <property type="component" value="Unassembled WGS sequence"/>
</dbReference>
<dbReference type="EMBL" id="DF973681">
    <property type="protein sequence ID" value="GAU37620.1"/>
    <property type="molecule type" value="Genomic_DNA"/>
</dbReference>
<feature type="compositionally biased region" description="Basic and acidic residues" evidence="7">
    <location>
        <begin position="1609"/>
        <end position="1618"/>
    </location>
</feature>
<dbReference type="EC" id="2.7.7.6" evidence="6"/>
<reference evidence="10" key="1">
    <citation type="journal article" date="2017" name="Front. Plant Sci.">
        <title>Climate Clever Clovers: New Paradigm to Reduce the Environmental Footprint of Ruminants by Breeding Low Methanogenic Forages Utilizing Haplotype Variation.</title>
        <authorList>
            <person name="Kaur P."/>
            <person name="Appels R."/>
            <person name="Bayer P.E."/>
            <person name="Keeble-Gagnere G."/>
            <person name="Wang J."/>
            <person name="Hirakawa H."/>
            <person name="Shirasawa K."/>
            <person name="Vercoe P."/>
            <person name="Stefanova K."/>
            <person name="Durmic Z."/>
            <person name="Nichols P."/>
            <person name="Revell C."/>
            <person name="Isobe S.N."/>
            <person name="Edwards D."/>
            <person name="Erskine W."/>
        </authorList>
    </citation>
    <scope>NUCLEOTIDE SEQUENCE [LARGE SCALE GENOMIC DNA]</scope>
    <source>
        <strain evidence="10">cv. Daliak</strain>
    </source>
</reference>
<dbReference type="Gene3D" id="6.20.50.80">
    <property type="match status" value="1"/>
</dbReference>
<feature type="compositionally biased region" description="Polar residues" evidence="7">
    <location>
        <begin position="1160"/>
        <end position="1177"/>
    </location>
</feature>
<dbReference type="InterPro" id="IPR000722">
    <property type="entry name" value="RNA_pol_asu"/>
</dbReference>
<evidence type="ECO:0000256" key="4">
    <source>
        <dbReference type="ARBA" id="ARBA00022833"/>
    </source>
</evidence>
<dbReference type="Gene3D" id="4.10.860.120">
    <property type="entry name" value="RNA polymerase II, clamp domain"/>
    <property type="match status" value="1"/>
</dbReference>
<feature type="compositionally biased region" description="Polar residues" evidence="7">
    <location>
        <begin position="1229"/>
        <end position="1247"/>
    </location>
</feature>
<feature type="region of interest" description="Disordered" evidence="7">
    <location>
        <begin position="1122"/>
        <end position="1642"/>
    </location>
</feature>
<organism evidence="9 10">
    <name type="scientific">Trifolium subterraneum</name>
    <name type="common">Subterranean clover</name>
    <dbReference type="NCBI Taxonomy" id="3900"/>
    <lineage>
        <taxon>Eukaryota</taxon>
        <taxon>Viridiplantae</taxon>
        <taxon>Streptophyta</taxon>
        <taxon>Embryophyta</taxon>
        <taxon>Tracheophyta</taxon>
        <taxon>Spermatophyta</taxon>
        <taxon>Magnoliopsida</taxon>
        <taxon>eudicotyledons</taxon>
        <taxon>Gunneridae</taxon>
        <taxon>Pentapetalae</taxon>
        <taxon>rosids</taxon>
        <taxon>fabids</taxon>
        <taxon>Fabales</taxon>
        <taxon>Fabaceae</taxon>
        <taxon>Papilionoideae</taxon>
        <taxon>50 kb inversion clade</taxon>
        <taxon>NPAAA clade</taxon>
        <taxon>Hologalegina</taxon>
        <taxon>IRL clade</taxon>
        <taxon>Trifolieae</taxon>
        <taxon>Trifolium</taxon>
    </lineage>
</organism>
<keyword evidence="4" id="KW-0862">Zinc</keyword>
<dbReference type="InterPro" id="IPR045867">
    <property type="entry name" value="DNA-dir_RpoC_beta_prime"/>
</dbReference>
<dbReference type="Pfam" id="PF04998">
    <property type="entry name" value="RNA_pol_Rpb1_5"/>
    <property type="match status" value="1"/>
</dbReference>
<dbReference type="SMART" id="SM00663">
    <property type="entry name" value="RPOLA_N"/>
    <property type="match status" value="1"/>
</dbReference>
<feature type="compositionally biased region" description="Basic and acidic residues" evidence="7">
    <location>
        <begin position="1336"/>
        <end position="1348"/>
    </location>
</feature>
<feature type="compositionally biased region" description="Basic and acidic residues" evidence="7">
    <location>
        <begin position="1256"/>
        <end position="1265"/>
    </location>
</feature>
<evidence type="ECO:0000256" key="6">
    <source>
        <dbReference type="RuleBase" id="RU004279"/>
    </source>
</evidence>
<dbReference type="InterPro" id="IPR006592">
    <property type="entry name" value="RNA_pol_N"/>
</dbReference>
<dbReference type="Gene3D" id="2.40.40.20">
    <property type="match status" value="1"/>
</dbReference>
<dbReference type="Pfam" id="PF11523">
    <property type="entry name" value="DUF3223"/>
    <property type="match status" value="1"/>
</dbReference>
<keyword evidence="3 6" id="KW-0548">Nucleotidyltransferase</keyword>
<feature type="compositionally biased region" description="Basic and acidic residues" evidence="7">
    <location>
        <begin position="1307"/>
        <end position="1316"/>
    </location>
</feature>
<feature type="compositionally biased region" description="Polar residues" evidence="7">
    <location>
        <begin position="1784"/>
        <end position="1826"/>
    </location>
</feature>